<accession>A0ABT4FN14</accession>
<name>A0ABT4FN14_9BACL</name>
<sequence>AYNLALHRSKPKGLDDSSYMFRYLVFKDQLASLPLKAARSILPHHTSSDQPVIYWKLQPF</sequence>
<gene>
    <name evidence="1" type="ORF">M5X16_29685</name>
</gene>
<dbReference type="RefSeq" id="WP_268630847.1">
    <property type="nucleotide sequence ID" value="NZ_JAMDMJ010000079.1"/>
</dbReference>
<proteinExistence type="predicted"/>
<dbReference type="Proteomes" id="UP001527202">
    <property type="component" value="Unassembled WGS sequence"/>
</dbReference>
<evidence type="ECO:0008006" key="3">
    <source>
        <dbReference type="Google" id="ProtNLM"/>
    </source>
</evidence>
<reference evidence="1 2" key="1">
    <citation type="submission" date="2022-05" db="EMBL/GenBank/DDBJ databases">
        <title>Genome Sequencing of Bee-Associated Microbes.</title>
        <authorList>
            <person name="Dunlap C."/>
        </authorList>
    </citation>
    <scope>NUCLEOTIDE SEQUENCE [LARGE SCALE GENOMIC DNA]</scope>
    <source>
        <strain evidence="1 2">NRRL B-23120</strain>
    </source>
</reference>
<keyword evidence="2" id="KW-1185">Reference proteome</keyword>
<comment type="caution">
    <text evidence="1">The sequence shown here is derived from an EMBL/GenBank/DDBJ whole genome shotgun (WGS) entry which is preliminary data.</text>
</comment>
<dbReference type="EMBL" id="JAMDMJ010000079">
    <property type="protein sequence ID" value="MCY9599922.1"/>
    <property type="molecule type" value="Genomic_DNA"/>
</dbReference>
<evidence type="ECO:0000313" key="2">
    <source>
        <dbReference type="Proteomes" id="UP001527202"/>
    </source>
</evidence>
<feature type="non-terminal residue" evidence="1">
    <location>
        <position position="1"/>
    </location>
</feature>
<protein>
    <recommendedName>
        <fullName evidence="3">Transposase</fullName>
    </recommendedName>
</protein>
<organism evidence="1 2">
    <name type="scientific">Paenibacillus chitinolyticus</name>
    <dbReference type="NCBI Taxonomy" id="79263"/>
    <lineage>
        <taxon>Bacteria</taxon>
        <taxon>Bacillati</taxon>
        <taxon>Bacillota</taxon>
        <taxon>Bacilli</taxon>
        <taxon>Bacillales</taxon>
        <taxon>Paenibacillaceae</taxon>
        <taxon>Paenibacillus</taxon>
    </lineage>
</organism>
<evidence type="ECO:0000313" key="1">
    <source>
        <dbReference type="EMBL" id="MCY9599922.1"/>
    </source>
</evidence>